<evidence type="ECO:0000313" key="3">
    <source>
        <dbReference type="Proteomes" id="UP000299102"/>
    </source>
</evidence>
<evidence type="ECO:0000313" key="2">
    <source>
        <dbReference type="EMBL" id="GBP71259.1"/>
    </source>
</evidence>
<dbReference type="EMBL" id="BGZK01001102">
    <property type="protein sequence ID" value="GBP71259.1"/>
    <property type="molecule type" value="Genomic_DNA"/>
</dbReference>
<protein>
    <recommendedName>
        <fullName evidence="4">Nucleic-acid-binding protein from transposon X-element</fullName>
    </recommendedName>
</protein>
<accession>A0A4C1Y9G8</accession>
<sequence length="123" mass="14003">MTDRTKSVTVPQDRCTSRAIELPELTLRKLEDPSKSKRVSNPAKPFPHRSESKKGVRFLPATAEDFRTTQHYLQALFSKDPAVTWYCYTPAAEHPTKVCARSNTNIQEIRAALKHLDYPAIYA</sequence>
<feature type="region of interest" description="Disordered" evidence="1">
    <location>
        <begin position="26"/>
        <end position="54"/>
    </location>
</feature>
<organism evidence="2 3">
    <name type="scientific">Eumeta variegata</name>
    <name type="common">Bagworm moth</name>
    <name type="synonym">Eumeta japonica</name>
    <dbReference type="NCBI Taxonomy" id="151549"/>
    <lineage>
        <taxon>Eukaryota</taxon>
        <taxon>Metazoa</taxon>
        <taxon>Ecdysozoa</taxon>
        <taxon>Arthropoda</taxon>
        <taxon>Hexapoda</taxon>
        <taxon>Insecta</taxon>
        <taxon>Pterygota</taxon>
        <taxon>Neoptera</taxon>
        <taxon>Endopterygota</taxon>
        <taxon>Lepidoptera</taxon>
        <taxon>Glossata</taxon>
        <taxon>Ditrysia</taxon>
        <taxon>Tineoidea</taxon>
        <taxon>Psychidae</taxon>
        <taxon>Oiketicinae</taxon>
        <taxon>Eumeta</taxon>
    </lineage>
</organism>
<dbReference type="AlphaFoldDB" id="A0A4C1Y9G8"/>
<dbReference type="Proteomes" id="UP000299102">
    <property type="component" value="Unassembled WGS sequence"/>
</dbReference>
<proteinExistence type="predicted"/>
<evidence type="ECO:0000256" key="1">
    <source>
        <dbReference type="SAM" id="MobiDB-lite"/>
    </source>
</evidence>
<name>A0A4C1Y9G8_EUMVA</name>
<feature type="compositionally biased region" description="Basic and acidic residues" evidence="1">
    <location>
        <begin position="26"/>
        <end position="35"/>
    </location>
</feature>
<keyword evidence="3" id="KW-1185">Reference proteome</keyword>
<reference evidence="2 3" key="1">
    <citation type="journal article" date="2019" name="Commun. Biol.">
        <title>The bagworm genome reveals a unique fibroin gene that provides high tensile strength.</title>
        <authorList>
            <person name="Kono N."/>
            <person name="Nakamura H."/>
            <person name="Ohtoshi R."/>
            <person name="Tomita M."/>
            <person name="Numata K."/>
            <person name="Arakawa K."/>
        </authorList>
    </citation>
    <scope>NUCLEOTIDE SEQUENCE [LARGE SCALE GENOMIC DNA]</scope>
</reference>
<gene>
    <name evidence="2" type="ORF">EVAR_79541_1</name>
</gene>
<evidence type="ECO:0008006" key="4">
    <source>
        <dbReference type="Google" id="ProtNLM"/>
    </source>
</evidence>
<comment type="caution">
    <text evidence="2">The sequence shown here is derived from an EMBL/GenBank/DDBJ whole genome shotgun (WGS) entry which is preliminary data.</text>
</comment>
<dbReference type="OrthoDB" id="6379801at2759"/>